<evidence type="ECO:0000256" key="1">
    <source>
        <dbReference type="HAMAP-Rule" id="MF_00472"/>
    </source>
</evidence>
<dbReference type="InterPro" id="IPR029063">
    <property type="entry name" value="SAM-dependent_MTases_sf"/>
</dbReference>
<dbReference type="GO" id="GO:0032259">
    <property type="term" value="P:methylation"/>
    <property type="evidence" value="ECO:0007669"/>
    <property type="project" value="UniProtKB-KW"/>
</dbReference>
<evidence type="ECO:0000313" key="3">
    <source>
        <dbReference type="Proteomes" id="UP000029558"/>
    </source>
</evidence>
<dbReference type="SUPFAM" id="SSF53335">
    <property type="entry name" value="S-adenosyl-L-methionine-dependent methyltransferases"/>
    <property type="match status" value="1"/>
</dbReference>
<dbReference type="PANTHER" id="PTHR43464">
    <property type="entry name" value="METHYLTRANSFERASE"/>
    <property type="match status" value="1"/>
</dbReference>
<feature type="binding site" evidence="1">
    <location>
        <position position="60"/>
    </location>
    <ligand>
        <name>S-adenosyl-L-methionine</name>
        <dbReference type="ChEBI" id="CHEBI:59789"/>
    </ligand>
</feature>
<comment type="pathway">
    <text evidence="1">Cofactor biosynthesis; ubiquinone biosynthesis.</text>
</comment>
<comment type="catalytic activity">
    <reaction evidence="1">
        <text>a 3-demethylubiquinol + S-adenosyl-L-methionine = a ubiquinol + S-adenosyl-L-homocysteine + H(+)</text>
        <dbReference type="Rhea" id="RHEA:44380"/>
        <dbReference type="Rhea" id="RHEA-COMP:9566"/>
        <dbReference type="Rhea" id="RHEA-COMP:10914"/>
        <dbReference type="ChEBI" id="CHEBI:15378"/>
        <dbReference type="ChEBI" id="CHEBI:17976"/>
        <dbReference type="ChEBI" id="CHEBI:57856"/>
        <dbReference type="ChEBI" id="CHEBI:59789"/>
        <dbReference type="ChEBI" id="CHEBI:84422"/>
        <dbReference type="EC" id="2.1.1.64"/>
    </reaction>
</comment>
<dbReference type="OrthoDB" id="9801538at2"/>
<comment type="catalytic activity">
    <reaction evidence="1">
        <text>a 3-(all-trans-polyprenyl)benzene-1,2-diol + S-adenosyl-L-methionine = a 2-methoxy-6-(all-trans-polyprenyl)phenol + S-adenosyl-L-homocysteine + H(+)</text>
        <dbReference type="Rhea" id="RHEA:31411"/>
        <dbReference type="Rhea" id="RHEA-COMP:9550"/>
        <dbReference type="Rhea" id="RHEA-COMP:9551"/>
        <dbReference type="ChEBI" id="CHEBI:15378"/>
        <dbReference type="ChEBI" id="CHEBI:57856"/>
        <dbReference type="ChEBI" id="CHEBI:59789"/>
        <dbReference type="ChEBI" id="CHEBI:62729"/>
        <dbReference type="ChEBI" id="CHEBI:62731"/>
        <dbReference type="EC" id="2.1.1.222"/>
    </reaction>
</comment>
<dbReference type="EC" id="2.1.1.64" evidence="1"/>
<dbReference type="InterPro" id="IPR010233">
    <property type="entry name" value="UbiG_MeTrfase"/>
</dbReference>
<organism evidence="2 3">
    <name type="scientific">Piscirickettsia salmonis</name>
    <dbReference type="NCBI Taxonomy" id="1238"/>
    <lineage>
        <taxon>Bacteria</taxon>
        <taxon>Pseudomonadati</taxon>
        <taxon>Pseudomonadota</taxon>
        <taxon>Gammaproteobacteria</taxon>
        <taxon>Thiotrichales</taxon>
        <taxon>Piscirickettsiaceae</taxon>
        <taxon>Piscirickettsia</taxon>
    </lineage>
</organism>
<sequence length="238" mass="26923">MSTIQHLNVDQVELQKFADLAHEWWDTAGRCRPLHDLNPTRLNFIKSRVSLTNKDILDLGCGGGILSESLAKEGAQVTAIDMSKDVLNAAKLHKLESQLDIDYQHISAEELAKQSPGKFEIITCMEMLEHVPDPLSILHACKTLLKPDGHLFISTMNRTVKSYVLGVIAAEYILQLLPKGTHDHQQFIRPDELADWCRQLSLKIRHMGGVHYNPFTHKAKLHHDVSINYIAHITEDEL</sequence>
<name>A0A1L6TDB5_PISSA</name>
<dbReference type="GO" id="GO:0010420">
    <property type="term" value="F:polyprenyldihydroxybenzoate methyltransferase activity"/>
    <property type="evidence" value="ECO:0007669"/>
    <property type="project" value="InterPro"/>
</dbReference>
<dbReference type="RefSeq" id="WP_017377755.1">
    <property type="nucleotide sequence ID" value="NZ_CP012508.1"/>
</dbReference>
<reference evidence="2 3" key="1">
    <citation type="journal article" date="2014" name="Genome Announc.">
        <title>Comparative Genome Analysis of Two Isolates of the Fish Pathogen Piscirickettsia salmonis from Different Hosts Reveals Major Differences in Virulence-Associated Secretion Systems.</title>
        <authorList>
            <person name="Bohle H."/>
            <person name="Henriquez P."/>
            <person name="Grothusen H."/>
            <person name="Navas E."/>
            <person name="Sandoval A."/>
            <person name="Bustamante F."/>
            <person name="Bustos P."/>
            <person name="Mancilla M."/>
        </authorList>
    </citation>
    <scope>NUCLEOTIDE SEQUENCE [LARGE SCALE GENOMIC DNA]</scope>
    <source>
        <strain evidence="3">B1-32597</strain>
    </source>
</reference>
<dbReference type="EMBL" id="CP012508">
    <property type="protein sequence ID" value="ALB23418.1"/>
    <property type="molecule type" value="Genomic_DNA"/>
</dbReference>
<dbReference type="Gene3D" id="3.40.50.150">
    <property type="entry name" value="Vaccinia Virus protein VP39"/>
    <property type="match status" value="1"/>
</dbReference>
<keyword evidence="1" id="KW-0831">Ubiquinone biosynthesis</keyword>
<keyword evidence="1" id="KW-0949">S-adenosyl-L-methionine</keyword>
<dbReference type="EC" id="2.1.1.222" evidence="1"/>
<protein>
    <recommendedName>
        <fullName evidence="1">Ubiquinone biosynthesis O-methyltransferase</fullName>
    </recommendedName>
    <alternativeName>
        <fullName evidence="1">2-polyprenyl-6-hydroxyphenol methylase</fullName>
        <ecNumber evidence="1">2.1.1.222</ecNumber>
    </alternativeName>
    <alternativeName>
        <fullName evidence="1">3-demethylubiquinone 3-O-methyltransferase</fullName>
        <ecNumber evidence="1">2.1.1.64</ecNumber>
    </alternativeName>
</protein>
<dbReference type="AlphaFoldDB" id="A0A1L6TDB5"/>
<proteinExistence type="inferred from homology"/>
<dbReference type="HAMAP" id="MF_00472">
    <property type="entry name" value="UbiG"/>
    <property type="match status" value="1"/>
</dbReference>
<dbReference type="CDD" id="cd02440">
    <property type="entry name" value="AdoMet_MTases"/>
    <property type="match status" value="1"/>
</dbReference>
<dbReference type="GO" id="GO:0061542">
    <property type="term" value="F:3-demethylubiquinol 3-O-methyltransferase activity"/>
    <property type="evidence" value="ECO:0007669"/>
    <property type="project" value="UniProtKB-UniRule"/>
</dbReference>
<dbReference type="GO" id="GO:0102208">
    <property type="term" value="F:2-polyprenyl-6-hydroxyphenol methylase activity"/>
    <property type="evidence" value="ECO:0007669"/>
    <property type="project" value="UniProtKB-EC"/>
</dbReference>
<dbReference type="FunFam" id="3.40.50.150:FF:000028">
    <property type="entry name" value="Ubiquinone biosynthesis O-methyltransferase"/>
    <property type="match status" value="1"/>
</dbReference>
<evidence type="ECO:0000313" key="2">
    <source>
        <dbReference type="EMBL" id="ALB23418.1"/>
    </source>
</evidence>
<feature type="binding site" evidence="1">
    <location>
        <position position="81"/>
    </location>
    <ligand>
        <name>S-adenosyl-L-methionine</name>
        <dbReference type="ChEBI" id="CHEBI:59789"/>
    </ligand>
</feature>
<keyword evidence="1 2" id="KW-0808">Transferase</keyword>
<dbReference type="PANTHER" id="PTHR43464:SF19">
    <property type="entry name" value="UBIQUINONE BIOSYNTHESIS O-METHYLTRANSFERASE, MITOCHONDRIAL"/>
    <property type="match status" value="1"/>
</dbReference>
<gene>
    <name evidence="1" type="primary">ubiG</name>
    <name evidence="2" type="ORF">KU39_2238</name>
</gene>
<dbReference type="Pfam" id="PF13489">
    <property type="entry name" value="Methyltransf_23"/>
    <property type="match status" value="1"/>
</dbReference>
<feature type="binding site" evidence="1">
    <location>
        <position position="125"/>
    </location>
    <ligand>
        <name>S-adenosyl-L-methionine</name>
        <dbReference type="ChEBI" id="CHEBI:59789"/>
    </ligand>
</feature>
<comment type="function">
    <text evidence="1">O-methyltransferase that catalyzes the 2 O-methylation steps in the ubiquinone biosynthetic pathway.</text>
</comment>
<dbReference type="Proteomes" id="UP000029558">
    <property type="component" value="Chromosome"/>
</dbReference>
<comment type="similarity">
    <text evidence="1">Belongs to the methyltransferase superfamily. UbiG/COQ3 family.</text>
</comment>
<dbReference type="NCBIfam" id="TIGR01983">
    <property type="entry name" value="UbiG"/>
    <property type="match status" value="1"/>
</dbReference>
<feature type="binding site" evidence="1">
    <location>
        <position position="41"/>
    </location>
    <ligand>
        <name>S-adenosyl-L-methionine</name>
        <dbReference type="ChEBI" id="CHEBI:59789"/>
    </ligand>
</feature>
<keyword evidence="1 2" id="KW-0489">Methyltransferase</keyword>
<accession>A0A1L6TDB5</accession>